<organism evidence="1 2">
    <name type="scientific">Niallia endozanthoxylica</name>
    <dbReference type="NCBI Taxonomy" id="2036016"/>
    <lineage>
        <taxon>Bacteria</taxon>
        <taxon>Bacillati</taxon>
        <taxon>Bacillota</taxon>
        <taxon>Bacilli</taxon>
        <taxon>Bacillales</taxon>
        <taxon>Bacillaceae</taxon>
        <taxon>Niallia</taxon>
    </lineage>
</organism>
<proteinExistence type="predicted"/>
<evidence type="ECO:0000313" key="2">
    <source>
        <dbReference type="Proteomes" id="UP000326671"/>
    </source>
</evidence>
<dbReference type="OrthoDB" id="1652909at2"/>
<evidence type="ECO:0000313" key="1">
    <source>
        <dbReference type="EMBL" id="KAA9023631.1"/>
    </source>
</evidence>
<dbReference type="Proteomes" id="UP000326671">
    <property type="component" value="Unassembled WGS sequence"/>
</dbReference>
<name>A0A5J5HR10_9BACI</name>
<protein>
    <recommendedName>
        <fullName evidence="3">Transposase</fullName>
    </recommendedName>
</protein>
<reference evidence="1 2" key="1">
    <citation type="submission" date="2019-09" db="EMBL/GenBank/DDBJ databases">
        <title>Whole genome sequences of isolates from the Mars Exploration Rovers.</title>
        <authorList>
            <person name="Seuylemezian A."/>
            <person name="Vaishampayan P."/>
        </authorList>
    </citation>
    <scope>NUCLEOTIDE SEQUENCE [LARGE SCALE GENOMIC DNA]</scope>
    <source>
        <strain evidence="1 2">MER_TA_151</strain>
    </source>
</reference>
<dbReference type="RefSeq" id="WP_150440508.1">
    <property type="nucleotide sequence ID" value="NZ_VYKL01000019.1"/>
</dbReference>
<dbReference type="AlphaFoldDB" id="A0A5J5HR10"/>
<dbReference type="EMBL" id="VYKL01000019">
    <property type="protein sequence ID" value="KAA9023631.1"/>
    <property type="molecule type" value="Genomic_DNA"/>
</dbReference>
<evidence type="ECO:0008006" key="3">
    <source>
        <dbReference type="Google" id="ProtNLM"/>
    </source>
</evidence>
<gene>
    <name evidence="1" type="ORF">F4V44_13315</name>
</gene>
<accession>A0A5J5HR10</accession>
<comment type="caution">
    <text evidence="1">The sequence shown here is derived from an EMBL/GenBank/DDBJ whole genome shotgun (WGS) entry which is preliminary data.</text>
</comment>
<keyword evidence="2" id="KW-1185">Reference proteome</keyword>
<sequence length="515" mass="60924">MAKRKQKKPTFILECKLITEPFVQDILNKRFRMGERLYNTTLSYALKQLQFMKESKRYRKTLRLYQEAKNLLERTQPKEPIKFYQQEKETYRQELTAIRLSFGLNEYGLHDYIKKHQHNYKKHIDSLTAQKIATQVWQAMEKVLFHGSKAHFKKYGTLTSLEGKKNSSGIRFRDHKVLWNGLDIPVKVRHNDLFAQESLASHRVKYCRIVRKRIRRKQAFYVQLIMDGIPPAKRINATGAFRHPESPNERGGIDIGTSTVAIASKKEVWIQPLAPKVPLLEAEKRRWLRKLDRSRRSANPQNYHPDGTFQKGIKLTWNRSKNYYKTLYQLKEIARLKAVYVKEQHSKLANRILSCGNEWYVETMNFKALAKRAKETKINSKTGKFQRKKRYGKSIGNYAPAKLLRILKQKLNHLDKELYEVHTRTFKASQYNHVTDTFKKKKLHQRWAPINGHLVQRDLYSAFLLMNSEAHLEHTNRQLCFDTFDTFLILHDRHMEELKQSHQNLPGSMGIQQMS</sequence>